<name>A0A9X1QJM3_9SPHN</name>
<dbReference type="GO" id="GO:0005886">
    <property type="term" value="C:plasma membrane"/>
    <property type="evidence" value="ECO:0007669"/>
    <property type="project" value="UniProtKB-SubCell"/>
</dbReference>
<feature type="transmembrane region" description="Helical" evidence="6">
    <location>
        <begin position="218"/>
        <end position="238"/>
    </location>
</feature>
<evidence type="ECO:0000256" key="3">
    <source>
        <dbReference type="ARBA" id="ARBA00022692"/>
    </source>
</evidence>
<feature type="transmembrane region" description="Helical" evidence="6">
    <location>
        <begin position="180"/>
        <end position="197"/>
    </location>
</feature>
<proteinExistence type="predicted"/>
<dbReference type="RefSeq" id="WP_235066794.1">
    <property type="nucleotide sequence ID" value="NZ_JAKFGM010000001.1"/>
</dbReference>
<feature type="transmembrane region" description="Helical" evidence="6">
    <location>
        <begin position="424"/>
        <end position="445"/>
    </location>
</feature>
<comment type="subcellular location">
    <subcellularLocation>
        <location evidence="1">Cell membrane</location>
        <topology evidence="1">Multi-pass membrane protein</topology>
    </subcellularLocation>
</comment>
<feature type="transmembrane region" description="Helical" evidence="6">
    <location>
        <begin position="80"/>
        <end position="105"/>
    </location>
</feature>
<keyword evidence="5 6" id="KW-0472">Membrane</keyword>
<evidence type="ECO:0000256" key="4">
    <source>
        <dbReference type="ARBA" id="ARBA00022989"/>
    </source>
</evidence>
<keyword evidence="2" id="KW-1003">Cell membrane</keyword>
<evidence type="ECO:0000256" key="5">
    <source>
        <dbReference type="ARBA" id="ARBA00023136"/>
    </source>
</evidence>
<comment type="caution">
    <text evidence="7">The sequence shown here is derived from an EMBL/GenBank/DDBJ whole genome shotgun (WGS) entry which is preliminary data.</text>
</comment>
<dbReference type="Proteomes" id="UP001139410">
    <property type="component" value="Unassembled WGS sequence"/>
</dbReference>
<keyword evidence="3 6" id="KW-0812">Transmembrane</keyword>
<feature type="transmembrane region" description="Helical" evidence="6">
    <location>
        <begin position="20"/>
        <end position="40"/>
    </location>
</feature>
<feature type="transmembrane region" description="Helical" evidence="6">
    <location>
        <begin position="152"/>
        <end position="174"/>
    </location>
</feature>
<dbReference type="InterPro" id="IPR050833">
    <property type="entry name" value="Poly_Biosynth_Transport"/>
</dbReference>
<feature type="transmembrane region" description="Helical" evidence="6">
    <location>
        <begin position="117"/>
        <end position="140"/>
    </location>
</feature>
<organism evidence="7 8">
    <name type="scientific">Sphingomonas cremea</name>
    <dbReference type="NCBI Taxonomy" id="2904799"/>
    <lineage>
        <taxon>Bacteria</taxon>
        <taxon>Pseudomonadati</taxon>
        <taxon>Pseudomonadota</taxon>
        <taxon>Alphaproteobacteria</taxon>
        <taxon>Sphingomonadales</taxon>
        <taxon>Sphingomonadaceae</taxon>
        <taxon>Sphingomonas</taxon>
    </lineage>
</organism>
<feature type="transmembrane region" description="Helical" evidence="6">
    <location>
        <begin position="451"/>
        <end position="470"/>
    </location>
</feature>
<evidence type="ECO:0000256" key="1">
    <source>
        <dbReference type="ARBA" id="ARBA00004651"/>
    </source>
</evidence>
<dbReference type="EMBL" id="JAKFGM010000001">
    <property type="protein sequence ID" value="MCF2514325.1"/>
    <property type="molecule type" value="Genomic_DNA"/>
</dbReference>
<accession>A0A9X1QJM3</accession>
<evidence type="ECO:0000313" key="7">
    <source>
        <dbReference type="EMBL" id="MCF2514325.1"/>
    </source>
</evidence>
<feature type="transmembrane region" description="Helical" evidence="6">
    <location>
        <begin position="302"/>
        <end position="327"/>
    </location>
</feature>
<evidence type="ECO:0000313" key="8">
    <source>
        <dbReference type="Proteomes" id="UP001139410"/>
    </source>
</evidence>
<sequence length="473" mass="49001">MTRTVGSAVTRGGLLSLTRLLTGIVRVKVVALALGAAGVGEYAILLQLYLTGVAAVSMSLAVPIINLGRPRLVANQINEAGSVAGTSLVVVGANALLLALLAAAFGDTLLAQLGVGGAAPILVWPIVAAIVISACSGAFWEGISYLCDRFDIYVRVGMIGAVADMVLVAGAAAAFGLQGAVIALPIGTAVMFGAYAISIGRDPTARELLRNLSAKVSLLPHLLSYSAMMFLTVALTNAGSTFLRSRVLVEAGATANGYLQAVTSLSSYLLAFVMTGFWGHLHARAAAEGDTAVARHELAKSLELGLLISFTGCGAAAVLAPFLIPLFYSHEFLGATDQLIFYIPGEFCFQLLSMFTAYQLTVSLKRNYLAFTLGYITLLVVAGALLIPMTGGTGYVAAHVGASVVMLGAAGLVSWRRGQISGRFLSTIGILVVALSAVCLGLLHVRQFGNSPVNLLPALVPFAISGYLVLKRL</sequence>
<reference evidence="7" key="1">
    <citation type="submission" date="2022-01" db="EMBL/GenBank/DDBJ databases">
        <authorList>
            <person name="Jo J.-H."/>
            <person name="Im W.-T."/>
        </authorList>
    </citation>
    <scope>NUCLEOTIDE SEQUENCE</scope>
    <source>
        <strain evidence="7">G124</strain>
    </source>
</reference>
<feature type="transmembrane region" description="Helical" evidence="6">
    <location>
        <begin position="46"/>
        <end position="68"/>
    </location>
</feature>
<dbReference type="PANTHER" id="PTHR30250:SF11">
    <property type="entry name" value="O-ANTIGEN TRANSPORTER-RELATED"/>
    <property type="match status" value="1"/>
</dbReference>
<evidence type="ECO:0000256" key="6">
    <source>
        <dbReference type="SAM" id="Phobius"/>
    </source>
</evidence>
<feature type="transmembrane region" description="Helical" evidence="6">
    <location>
        <begin position="339"/>
        <end position="361"/>
    </location>
</feature>
<feature type="transmembrane region" description="Helical" evidence="6">
    <location>
        <begin position="258"/>
        <end position="281"/>
    </location>
</feature>
<evidence type="ECO:0000256" key="2">
    <source>
        <dbReference type="ARBA" id="ARBA00022475"/>
    </source>
</evidence>
<keyword evidence="4 6" id="KW-1133">Transmembrane helix</keyword>
<gene>
    <name evidence="7" type="ORF">LVY65_04495</name>
</gene>
<dbReference type="AlphaFoldDB" id="A0A9X1QJM3"/>
<feature type="transmembrane region" description="Helical" evidence="6">
    <location>
        <begin position="368"/>
        <end position="387"/>
    </location>
</feature>
<evidence type="ECO:0008006" key="9">
    <source>
        <dbReference type="Google" id="ProtNLM"/>
    </source>
</evidence>
<protein>
    <recommendedName>
        <fullName evidence="9">Polysaccharide biosynthesis protein</fullName>
    </recommendedName>
</protein>
<feature type="transmembrane region" description="Helical" evidence="6">
    <location>
        <begin position="393"/>
        <end position="412"/>
    </location>
</feature>
<dbReference type="PANTHER" id="PTHR30250">
    <property type="entry name" value="PST FAMILY PREDICTED COLANIC ACID TRANSPORTER"/>
    <property type="match status" value="1"/>
</dbReference>
<keyword evidence="8" id="KW-1185">Reference proteome</keyword>